<sequence length="445" mass="44226">MSAKTIRLTVADAHSRHDLVVPADSTVADLFAVGGVDLSRYVGTTASGAALDLADEVSAVPGDGGVIWLFDRTAAAPDGGAARAAGRAAPGLPARERWTLLALLLTVASAILAGTIIAPGPVTISVSVAVLLAGALLLLAQPVRESSGHVAFVAPGLAAAGGALAVASFGDAGAMIAAGTIAGATAACARHARTRASGRTESGSTAVIAAIWSVVATVDAAAFLFEITAATIAAVQIAAAAPLFHYMRGSALDVDADDLLDIPFVIRDAPGIRARPPAEPAPVRRDLAAAQYRAARQRSTAGIVMACALALLSSLYALVSFPGGSVASWCVIGGTLGVGCYLLLASRRLRDGSARAAALSTGALVSVLAATALVLALAVPALLVAIVLVPAGIVIGCVTAPLSGGWRSLGWSRTGDILEGLMLALAPAALLYGSGLAGQILEVLP</sequence>
<keyword evidence="1" id="KW-0472">Membrane</keyword>
<feature type="transmembrane region" description="Helical" evidence="1">
    <location>
        <begin position="325"/>
        <end position="344"/>
    </location>
</feature>
<feature type="transmembrane region" description="Helical" evidence="1">
    <location>
        <begin position="356"/>
        <end position="375"/>
    </location>
</feature>
<feature type="transmembrane region" description="Helical" evidence="1">
    <location>
        <begin position="98"/>
        <end position="118"/>
    </location>
</feature>
<name>A0ABP7MYH8_9MICO</name>
<proteinExistence type="predicted"/>
<gene>
    <name evidence="2" type="ORF">GCM10022383_09080</name>
</gene>
<protein>
    <recommendedName>
        <fullName evidence="4">Type VII secretion integral membrane protein EccD</fullName>
    </recommendedName>
</protein>
<feature type="transmembrane region" description="Helical" evidence="1">
    <location>
        <begin position="124"/>
        <end position="143"/>
    </location>
</feature>
<organism evidence="2 3">
    <name type="scientific">Microbacterium soli</name>
    <dbReference type="NCBI Taxonomy" id="446075"/>
    <lineage>
        <taxon>Bacteria</taxon>
        <taxon>Bacillati</taxon>
        <taxon>Actinomycetota</taxon>
        <taxon>Actinomycetes</taxon>
        <taxon>Micrococcales</taxon>
        <taxon>Microbacteriaceae</taxon>
        <taxon>Microbacterium</taxon>
    </lineage>
</organism>
<comment type="caution">
    <text evidence="2">The sequence shown here is derived from an EMBL/GenBank/DDBJ whole genome shotgun (WGS) entry which is preliminary data.</text>
</comment>
<dbReference type="RefSeq" id="WP_344818326.1">
    <property type="nucleotide sequence ID" value="NZ_BAABCP010000001.1"/>
</dbReference>
<evidence type="ECO:0008006" key="4">
    <source>
        <dbReference type="Google" id="ProtNLM"/>
    </source>
</evidence>
<evidence type="ECO:0000313" key="3">
    <source>
        <dbReference type="Proteomes" id="UP001501591"/>
    </source>
</evidence>
<feature type="transmembrane region" description="Helical" evidence="1">
    <location>
        <begin position="381"/>
        <end position="400"/>
    </location>
</feature>
<dbReference type="Proteomes" id="UP001501591">
    <property type="component" value="Unassembled WGS sequence"/>
</dbReference>
<keyword evidence="1" id="KW-0812">Transmembrane</keyword>
<feature type="transmembrane region" description="Helical" evidence="1">
    <location>
        <begin position="301"/>
        <end position="319"/>
    </location>
</feature>
<keyword evidence="3" id="KW-1185">Reference proteome</keyword>
<accession>A0ABP7MYH8</accession>
<evidence type="ECO:0000313" key="2">
    <source>
        <dbReference type="EMBL" id="GAA3932728.1"/>
    </source>
</evidence>
<feature type="transmembrane region" description="Helical" evidence="1">
    <location>
        <begin position="421"/>
        <end position="441"/>
    </location>
</feature>
<feature type="transmembrane region" description="Helical" evidence="1">
    <location>
        <begin position="229"/>
        <end position="247"/>
    </location>
</feature>
<keyword evidence="1" id="KW-1133">Transmembrane helix</keyword>
<feature type="transmembrane region" description="Helical" evidence="1">
    <location>
        <begin position="150"/>
        <end position="169"/>
    </location>
</feature>
<evidence type="ECO:0000256" key="1">
    <source>
        <dbReference type="SAM" id="Phobius"/>
    </source>
</evidence>
<reference evidence="3" key="1">
    <citation type="journal article" date="2019" name="Int. J. Syst. Evol. Microbiol.">
        <title>The Global Catalogue of Microorganisms (GCM) 10K type strain sequencing project: providing services to taxonomists for standard genome sequencing and annotation.</title>
        <authorList>
            <consortium name="The Broad Institute Genomics Platform"/>
            <consortium name="The Broad Institute Genome Sequencing Center for Infectious Disease"/>
            <person name="Wu L."/>
            <person name="Ma J."/>
        </authorList>
    </citation>
    <scope>NUCLEOTIDE SEQUENCE [LARGE SCALE GENOMIC DNA]</scope>
    <source>
        <strain evidence="3">JCM 17024</strain>
    </source>
</reference>
<dbReference type="EMBL" id="BAABCP010000001">
    <property type="protein sequence ID" value="GAA3932728.1"/>
    <property type="molecule type" value="Genomic_DNA"/>
</dbReference>